<evidence type="ECO:0000313" key="2">
    <source>
        <dbReference type="Proteomes" id="UP001152622"/>
    </source>
</evidence>
<comment type="caution">
    <text evidence="1">The sequence shown here is derived from an EMBL/GenBank/DDBJ whole genome shotgun (WGS) entry which is preliminary data.</text>
</comment>
<dbReference type="Proteomes" id="UP001152622">
    <property type="component" value="Chromosome 4"/>
</dbReference>
<proteinExistence type="predicted"/>
<keyword evidence="2" id="KW-1185">Reference proteome</keyword>
<protein>
    <submittedName>
        <fullName evidence="1">Uncharacterized protein</fullName>
    </submittedName>
</protein>
<dbReference type="AlphaFoldDB" id="A0A9Q1FNT3"/>
<accession>A0A9Q1FNT3</accession>
<sequence>MDGHSGAPLWGPVASIVPSWHGPRERTTHFISDHLYWEHKGTDGLHLQALKWAFIDGHCKSISDSVATTYRKQDRPVAVASIAAVEMAV</sequence>
<dbReference type="EMBL" id="JAINUF010000004">
    <property type="protein sequence ID" value="KAJ8363136.1"/>
    <property type="molecule type" value="Genomic_DNA"/>
</dbReference>
<organism evidence="1 2">
    <name type="scientific">Synaphobranchus kaupii</name>
    <name type="common">Kaup's arrowtooth eel</name>
    <dbReference type="NCBI Taxonomy" id="118154"/>
    <lineage>
        <taxon>Eukaryota</taxon>
        <taxon>Metazoa</taxon>
        <taxon>Chordata</taxon>
        <taxon>Craniata</taxon>
        <taxon>Vertebrata</taxon>
        <taxon>Euteleostomi</taxon>
        <taxon>Actinopterygii</taxon>
        <taxon>Neopterygii</taxon>
        <taxon>Teleostei</taxon>
        <taxon>Anguilliformes</taxon>
        <taxon>Synaphobranchidae</taxon>
        <taxon>Synaphobranchus</taxon>
    </lineage>
</organism>
<reference evidence="1" key="1">
    <citation type="journal article" date="2023" name="Science">
        <title>Genome structures resolve the early diversification of teleost fishes.</title>
        <authorList>
            <person name="Parey E."/>
            <person name="Louis A."/>
            <person name="Montfort J."/>
            <person name="Bouchez O."/>
            <person name="Roques C."/>
            <person name="Iampietro C."/>
            <person name="Lluch J."/>
            <person name="Castinel A."/>
            <person name="Donnadieu C."/>
            <person name="Desvignes T."/>
            <person name="Floi Bucao C."/>
            <person name="Jouanno E."/>
            <person name="Wen M."/>
            <person name="Mejri S."/>
            <person name="Dirks R."/>
            <person name="Jansen H."/>
            <person name="Henkel C."/>
            <person name="Chen W.J."/>
            <person name="Zahm M."/>
            <person name="Cabau C."/>
            <person name="Klopp C."/>
            <person name="Thompson A.W."/>
            <person name="Robinson-Rechavi M."/>
            <person name="Braasch I."/>
            <person name="Lecointre G."/>
            <person name="Bobe J."/>
            <person name="Postlethwait J.H."/>
            <person name="Berthelot C."/>
            <person name="Roest Crollius H."/>
            <person name="Guiguen Y."/>
        </authorList>
    </citation>
    <scope>NUCLEOTIDE SEQUENCE</scope>
    <source>
        <strain evidence="1">WJC10195</strain>
    </source>
</reference>
<gene>
    <name evidence="1" type="ORF">SKAU_G00119670</name>
</gene>
<evidence type="ECO:0000313" key="1">
    <source>
        <dbReference type="EMBL" id="KAJ8363136.1"/>
    </source>
</evidence>
<name>A0A9Q1FNT3_SYNKA</name>